<dbReference type="InterPro" id="IPR052361">
    <property type="entry name" value="F-box_domain"/>
</dbReference>
<name>A0A2P6SF70_ROSCH</name>
<comment type="caution">
    <text evidence="1">The sequence shown here is derived from an EMBL/GenBank/DDBJ whole genome shotgun (WGS) entry which is preliminary data.</text>
</comment>
<dbReference type="Gramene" id="PRQ57325">
    <property type="protein sequence ID" value="PRQ57325"/>
    <property type="gene ID" value="RchiOBHm_Chr1g0347101"/>
</dbReference>
<proteinExistence type="predicted"/>
<accession>A0A2P6SF70</accession>
<evidence type="ECO:0000313" key="1">
    <source>
        <dbReference type="EMBL" id="PRQ57325.1"/>
    </source>
</evidence>
<dbReference type="Proteomes" id="UP000238479">
    <property type="component" value="Chromosome 1"/>
</dbReference>
<sequence>MPNHSHLGIVMFYGFGYDSTIDDYKVVFGCKGERNGTLATAVVMFQLKTGSWRTIDGLDYVNLNGQVPSARIVSFDSAEETFQELIPLSYHSRDGRYISARIEIAENGLLVYIYNSSEITMWAMKESWTKVMQIRTGIHQLPQGDRYSFSNPICIFRER</sequence>
<dbReference type="PANTHER" id="PTHR31790:SF526">
    <property type="entry name" value="OS12G0618150 PROTEIN"/>
    <property type="match status" value="1"/>
</dbReference>
<gene>
    <name evidence="1" type="ORF">RchiOBHm_Chr1g0347101</name>
</gene>
<reference evidence="1 2" key="1">
    <citation type="journal article" date="2018" name="Nat. Genet.">
        <title>The Rosa genome provides new insights in the design of modern roses.</title>
        <authorList>
            <person name="Bendahmane M."/>
        </authorList>
    </citation>
    <scope>NUCLEOTIDE SEQUENCE [LARGE SCALE GENOMIC DNA]</scope>
    <source>
        <strain evidence="2">cv. Old Blush</strain>
    </source>
</reference>
<dbReference type="EMBL" id="PDCK01000039">
    <property type="protein sequence ID" value="PRQ57325.1"/>
    <property type="molecule type" value="Genomic_DNA"/>
</dbReference>
<keyword evidence="2" id="KW-1185">Reference proteome</keyword>
<evidence type="ECO:0000313" key="2">
    <source>
        <dbReference type="Proteomes" id="UP000238479"/>
    </source>
</evidence>
<organism evidence="1 2">
    <name type="scientific">Rosa chinensis</name>
    <name type="common">China rose</name>
    <dbReference type="NCBI Taxonomy" id="74649"/>
    <lineage>
        <taxon>Eukaryota</taxon>
        <taxon>Viridiplantae</taxon>
        <taxon>Streptophyta</taxon>
        <taxon>Embryophyta</taxon>
        <taxon>Tracheophyta</taxon>
        <taxon>Spermatophyta</taxon>
        <taxon>Magnoliopsida</taxon>
        <taxon>eudicotyledons</taxon>
        <taxon>Gunneridae</taxon>
        <taxon>Pentapetalae</taxon>
        <taxon>rosids</taxon>
        <taxon>fabids</taxon>
        <taxon>Rosales</taxon>
        <taxon>Rosaceae</taxon>
        <taxon>Rosoideae</taxon>
        <taxon>Rosoideae incertae sedis</taxon>
        <taxon>Rosa</taxon>
    </lineage>
</organism>
<dbReference type="AlphaFoldDB" id="A0A2P6SF70"/>
<protein>
    <submittedName>
        <fullName evidence="1">Uncharacterized protein</fullName>
    </submittedName>
</protein>
<dbReference type="PANTHER" id="PTHR31790">
    <property type="entry name" value="OS02G0783600 PROTEIN"/>
    <property type="match status" value="1"/>
</dbReference>